<proteinExistence type="predicted"/>
<dbReference type="Proteomes" id="UP001375370">
    <property type="component" value="Chromosome"/>
</dbReference>
<reference evidence="1 2" key="1">
    <citation type="submission" date="2024-03" db="EMBL/GenBank/DDBJ databases">
        <title>A Dehalogenimonas Isolated from Estuarine Sediments Dihaloeliminates Chlorinated Alkanes.</title>
        <authorList>
            <person name="Yang Y."/>
            <person name="Wang H."/>
        </authorList>
    </citation>
    <scope>NUCLEOTIDE SEQUENCE [LARGE SCALE GENOMIC DNA]</scope>
    <source>
        <strain evidence="1 2">W</strain>
    </source>
</reference>
<protein>
    <submittedName>
        <fullName evidence="1">PIG-L deacetylase family protein</fullName>
    </submittedName>
</protein>
<organism evidence="1 2">
    <name type="scientific">Candidatus Dehalogenimonas loeffleri</name>
    <dbReference type="NCBI Taxonomy" id="3127115"/>
    <lineage>
        <taxon>Bacteria</taxon>
        <taxon>Bacillati</taxon>
        <taxon>Chloroflexota</taxon>
        <taxon>Dehalococcoidia</taxon>
        <taxon>Dehalococcoidales</taxon>
        <taxon>Dehalococcoidaceae</taxon>
        <taxon>Dehalogenimonas</taxon>
    </lineage>
</organism>
<dbReference type="Gene3D" id="3.40.50.10320">
    <property type="entry name" value="LmbE-like"/>
    <property type="match status" value="1"/>
</dbReference>
<dbReference type="PANTHER" id="PTHR12993:SF28">
    <property type="entry name" value="LMBE FAMILY PROTEIN"/>
    <property type="match status" value="1"/>
</dbReference>
<evidence type="ECO:0000313" key="2">
    <source>
        <dbReference type="Proteomes" id="UP001375370"/>
    </source>
</evidence>
<accession>A0ABZ2J5T3</accession>
<gene>
    <name evidence="1" type="ORF">V8247_04845</name>
</gene>
<dbReference type="InterPro" id="IPR024078">
    <property type="entry name" value="LmbE-like_dom_sf"/>
</dbReference>
<sequence length="233" mass="26666">MTEINGKVMVIFAHPDDAEFTAGGTIARWTNEGRRVSYVVCTDGSKGAEIEQLDKEDLVTMRQSEQRQAAAILGVAEVTFLEYPDGELSSNRGFVANLTRLIRQFRPVTLLTWDPWRPYQLHTDHRTVGFAALDAVMASGNMRYFPEQLRNNLEVHQIKEIFLFGTDQPDTWVDISSTFNRKIEAIRQHASQMTDPDEVIRHVEEWNSHVGYTQGYSYAEPFKILHPECSICR</sequence>
<dbReference type="EMBL" id="CP146612">
    <property type="protein sequence ID" value="WWX24599.1"/>
    <property type="molecule type" value="Genomic_DNA"/>
</dbReference>
<keyword evidence="2" id="KW-1185">Reference proteome</keyword>
<name>A0ABZ2J5T3_9CHLR</name>
<dbReference type="RefSeq" id="WP_338736710.1">
    <property type="nucleotide sequence ID" value="NZ_CP146612.1"/>
</dbReference>
<evidence type="ECO:0000313" key="1">
    <source>
        <dbReference type="EMBL" id="WWX24599.1"/>
    </source>
</evidence>
<dbReference type="Pfam" id="PF02585">
    <property type="entry name" value="PIG-L"/>
    <property type="match status" value="1"/>
</dbReference>
<dbReference type="InterPro" id="IPR003737">
    <property type="entry name" value="GlcNAc_PI_deacetylase-related"/>
</dbReference>
<dbReference type="SUPFAM" id="SSF102588">
    <property type="entry name" value="LmbE-like"/>
    <property type="match status" value="1"/>
</dbReference>
<dbReference type="PANTHER" id="PTHR12993">
    <property type="entry name" value="N-ACETYLGLUCOSAMINYL-PHOSPHATIDYLINOSITOL DE-N-ACETYLASE-RELATED"/>
    <property type="match status" value="1"/>
</dbReference>